<gene>
    <name evidence="1" type="ORF">SAMEA4029009_CIC11G00000000070</name>
</gene>
<accession>A0A1L0D9K1</accession>
<dbReference type="EMBL" id="LT635764">
    <property type="protein sequence ID" value="SGZ49083.1"/>
    <property type="molecule type" value="Genomic_DNA"/>
</dbReference>
<name>A0A1L0D9K1_9ASCO</name>
<reference evidence="1 2" key="1">
    <citation type="submission" date="2016-10" db="EMBL/GenBank/DDBJ databases">
        <authorList>
            <person name="de Groot N.N."/>
        </authorList>
    </citation>
    <scope>NUCLEOTIDE SEQUENCE [LARGE SCALE GENOMIC DNA]</scope>
    <source>
        <strain evidence="1 2">PYCC 4715</strain>
    </source>
</reference>
<protein>
    <submittedName>
        <fullName evidence="1">CIC11C00000000070</fullName>
    </submittedName>
</protein>
<sequence length="66" mass="7663">MSNLFKFVNDLKHVGKLLLNLFVLKFNFVNLVSLLMDSGISLKSLYDKFKSCKFVNSLMHSGYTWK</sequence>
<dbReference type="Proteomes" id="UP000182259">
    <property type="component" value="Chromosome I"/>
</dbReference>
<dbReference type="AlphaFoldDB" id="A0A1L0D9K1"/>
<evidence type="ECO:0000313" key="2">
    <source>
        <dbReference type="Proteomes" id="UP000182259"/>
    </source>
</evidence>
<organism evidence="1 2">
    <name type="scientific">Sungouiella intermedia</name>
    <dbReference type="NCBI Taxonomy" id="45354"/>
    <lineage>
        <taxon>Eukaryota</taxon>
        <taxon>Fungi</taxon>
        <taxon>Dikarya</taxon>
        <taxon>Ascomycota</taxon>
        <taxon>Saccharomycotina</taxon>
        <taxon>Pichiomycetes</taxon>
        <taxon>Metschnikowiaceae</taxon>
        <taxon>Sungouiella</taxon>
    </lineage>
</organism>
<evidence type="ECO:0000313" key="1">
    <source>
        <dbReference type="EMBL" id="SGZ49083.1"/>
    </source>
</evidence>
<proteinExistence type="predicted"/>